<feature type="domain" description="Phospholipid/glycerol acyltransferase" evidence="3">
    <location>
        <begin position="38"/>
        <end position="147"/>
    </location>
</feature>
<dbReference type="PANTHER" id="PTHR10434">
    <property type="entry name" value="1-ACYL-SN-GLYCEROL-3-PHOSPHATE ACYLTRANSFERASE"/>
    <property type="match status" value="1"/>
</dbReference>
<evidence type="ECO:0000313" key="4">
    <source>
        <dbReference type="EMBL" id="MBB6098941.1"/>
    </source>
</evidence>
<protein>
    <submittedName>
        <fullName evidence="4">1-acyl-sn-glycerol-3-phosphate acyltransferase</fullName>
        <ecNumber evidence="4">2.3.1.51</ecNumber>
    </submittedName>
</protein>
<name>A0A841HZI6_9DEIO</name>
<dbReference type="InterPro" id="IPR002123">
    <property type="entry name" value="Plipid/glycerol_acylTrfase"/>
</dbReference>
<evidence type="ECO:0000256" key="2">
    <source>
        <dbReference type="ARBA" id="ARBA00023315"/>
    </source>
</evidence>
<dbReference type="Proteomes" id="UP000569951">
    <property type="component" value="Unassembled WGS sequence"/>
</dbReference>
<accession>A0A841HZI6</accession>
<reference evidence="4 5" key="1">
    <citation type="submission" date="2020-08" db="EMBL/GenBank/DDBJ databases">
        <title>Genomic Encyclopedia of Type Strains, Phase IV (KMG-IV): sequencing the most valuable type-strain genomes for metagenomic binning, comparative biology and taxonomic classification.</title>
        <authorList>
            <person name="Goeker M."/>
        </authorList>
    </citation>
    <scope>NUCLEOTIDE SEQUENCE [LARGE SCALE GENOMIC DNA]</scope>
    <source>
        <strain evidence="4 5">DSM 21458</strain>
    </source>
</reference>
<keyword evidence="1 4" id="KW-0808">Transferase</keyword>
<gene>
    <name evidence="4" type="ORF">HNR42_002376</name>
</gene>
<keyword evidence="5" id="KW-1185">Reference proteome</keyword>
<dbReference type="SMART" id="SM00563">
    <property type="entry name" value="PlsC"/>
    <property type="match status" value="1"/>
</dbReference>
<dbReference type="EC" id="2.3.1.51" evidence="4"/>
<dbReference type="GO" id="GO:0003841">
    <property type="term" value="F:1-acylglycerol-3-phosphate O-acyltransferase activity"/>
    <property type="evidence" value="ECO:0007669"/>
    <property type="project" value="UniProtKB-EC"/>
</dbReference>
<dbReference type="SUPFAM" id="SSF69593">
    <property type="entry name" value="Glycerol-3-phosphate (1)-acyltransferase"/>
    <property type="match status" value="1"/>
</dbReference>
<dbReference type="CDD" id="cd07989">
    <property type="entry name" value="LPLAT_AGPAT-like"/>
    <property type="match status" value="1"/>
</dbReference>
<organism evidence="4 5">
    <name type="scientific">Deinobacterium chartae</name>
    <dbReference type="NCBI Taxonomy" id="521158"/>
    <lineage>
        <taxon>Bacteria</taxon>
        <taxon>Thermotogati</taxon>
        <taxon>Deinococcota</taxon>
        <taxon>Deinococci</taxon>
        <taxon>Deinococcales</taxon>
        <taxon>Deinococcaceae</taxon>
        <taxon>Deinobacterium</taxon>
    </lineage>
</organism>
<evidence type="ECO:0000256" key="1">
    <source>
        <dbReference type="ARBA" id="ARBA00022679"/>
    </source>
</evidence>
<dbReference type="RefSeq" id="WP_183987690.1">
    <property type="nucleotide sequence ID" value="NZ_JACHHG010000008.1"/>
</dbReference>
<dbReference type="PANTHER" id="PTHR10434:SF11">
    <property type="entry name" value="1-ACYL-SN-GLYCEROL-3-PHOSPHATE ACYLTRANSFERASE"/>
    <property type="match status" value="1"/>
</dbReference>
<dbReference type="AlphaFoldDB" id="A0A841HZI6"/>
<evidence type="ECO:0000259" key="3">
    <source>
        <dbReference type="SMART" id="SM00563"/>
    </source>
</evidence>
<dbReference type="GO" id="GO:0006654">
    <property type="term" value="P:phosphatidic acid biosynthetic process"/>
    <property type="evidence" value="ECO:0007669"/>
    <property type="project" value="TreeGrafter"/>
</dbReference>
<dbReference type="EMBL" id="JACHHG010000008">
    <property type="protein sequence ID" value="MBB6098941.1"/>
    <property type="molecule type" value="Genomic_DNA"/>
</dbReference>
<keyword evidence="2 4" id="KW-0012">Acyltransferase</keyword>
<proteinExistence type="predicted"/>
<dbReference type="Pfam" id="PF01553">
    <property type="entry name" value="Acyltransferase"/>
    <property type="match status" value="1"/>
</dbReference>
<comment type="caution">
    <text evidence="4">The sequence shown here is derived from an EMBL/GenBank/DDBJ whole genome shotgun (WGS) entry which is preliminary data.</text>
</comment>
<sequence>MGGPLIYRFLRALAELVVRGFQGVKVEGLEHVPRSGRVVLAGNHITNFDPLVVGGVIRRQIRFMAKKELFGNAFMRWLMGSIGTFPVDRQSKRDISAVRQSIRVLEQEGALGIFPQGTRGGSEMMGGVALIALKGKAPIVPMRVARRGRGWLLRFGPPIAPEGTVAELTAKVEDAIERLA</sequence>
<evidence type="ECO:0000313" key="5">
    <source>
        <dbReference type="Proteomes" id="UP000569951"/>
    </source>
</evidence>